<dbReference type="Pfam" id="PF07727">
    <property type="entry name" value="RVT_2"/>
    <property type="match status" value="1"/>
</dbReference>
<protein>
    <submittedName>
        <fullName evidence="2">Uncharacterized mitochondrial protein AtMg00810-like</fullName>
    </submittedName>
</protein>
<dbReference type="STRING" id="4097.A0A1S4BPV8"/>
<dbReference type="InterPro" id="IPR013103">
    <property type="entry name" value="RVT_2"/>
</dbReference>
<evidence type="ECO:0000313" key="2">
    <source>
        <dbReference type="RefSeq" id="XP_016490919.1"/>
    </source>
</evidence>
<feature type="domain" description="Reverse transcriptase Ty1/copia-type" evidence="1">
    <location>
        <begin position="1"/>
        <end position="161"/>
    </location>
</feature>
<organism evidence="2">
    <name type="scientific">Nicotiana tabacum</name>
    <name type="common">Common tobacco</name>
    <dbReference type="NCBI Taxonomy" id="4097"/>
    <lineage>
        <taxon>Eukaryota</taxon>
        <taxon>Viridiplantae</taxon>
        <taxon>Streptophyta</taxon>
        <taxon>Embryophyta</taxon>
        <taxon>Tracheophyta</taxon>
        <taxon>Spermatophyta</taxon>
        <taxon>Magnoliopsida</taxon>
        <taxon>eudicotyledons</taxon>
        <taxon>Gunneridae</taxon>
        <taxon>Pentapetalae</taxon>
        <taxon>asterids</taxon>
        <taxon>lamiids</taxon>
        <taxon>Solanales</taxon>
        <taxon>Solanaceae</taxon>
        <taxon>Nicotianoideae</taxon>
        <taxon>Nicotianeae</taxon>
        <taxon>Nicotiana</taxon>
    </lineage>
</organism>
<dbReference type="PANTHER" id="PTHR11439">
    <property type="entry name" value="GAG-POL-RELATED RETROTRANSPOSON"/>
    <property type="match status" value="1"/>
</dbReference>
<dbReference type="PaxDb" id="4097-A0A1S4BPV8"/>
<dbReference type="InterPro" id="IPR043502">
    <property type="entry name" value="DNA/RNA_pol_sf"/>
</dbReference>
<gene>
    <name evidence="2" type="primary">LOC107810644</name>
</gene>
<dbReference type="OrthoDB" id="1688190at2759"/>
<reference evidence="2" key="1">
    <citation type="submission" date="2025-08" db="UniProtKB">
        <authorList>
            <consortium name="RefSeq"/>
        </authorList>
    </citation>
    <scope>IDENTIFICATION</scope>
</reference>
<name>A0A1S4BPV8_TOBAC</name>
<dbReference type="SUPFAM" id="SSF56672">
    <property type="entry name" value="DNA/RNA polymerases"/>
    <property type="match status" value="1"/>
</dbReference>
<proteinExistence type="predicted"/>
<dbReference type="CDD" id="cd09272">
    <property type="entry name" value="RNase_HI_RT_Ty1"/>
    <property type="match status" value="1"/>
</dbReference>
<dbReference type="PANTHER" id="PTHR11439:SF456">
    <property type="entry name" value="REVERSE TRANSCRIPTASE TY1_COPIA-TYPE DOMAIN-CONTAINING PROTEIN"/>
    <property type="match status" value="1"/>
</dbReference>
<dbReference type="AlphaFoldDB" id="A0A1S4BPV8"/>
<evidence type="ECO:0000259" key="1">
    <source>
        <dbReference type="Pfam" id="PF07727"/>
    </source>
</evidence>
<dbReference type="KEGG" id="nta:107810644"/>
<sequence length="413" mass="46352">MDINNAFLQGDLYEEVYMSLPQGFIKHGETKVCRHLKSLYGLKQAFRQWNIKLTEALIESGHNQIAFDHSLFTKKQGDGLVVILIYVDDLLITGSHQTLIEDAKMTLHNRFKVKGLGELRYFLGVEVLRSKKGTLLNQRKYALELISQVGLSGFKPAKTPLELNQNLTTVDYDAHVGNTDDLEFEDATTYQQLIGKLLYLTITGPDISFAVQSLSQFMQQPKQSHLEVAFRVIKYLKSCPGLRVLLLTGPITNLIAYCDSDWASCPNTRRSVTGYVVKLGEALISWKSKKHHTVSRNSAKAEYKSMTTAVAEVTRVVGLLQELGLTISQHVSLFRDKKAAIQIASNPIFHERTKHIKLDCHFVHEKIKSGLILPHHISSAQQLADLLTKGLPAAQHQLLLSKLGVFDVFHPPT</sequence>
<accession>A0A1S4BPV8</accession>
<dbReference type="RefSeq" id="XP_016490919.1">
    <property type="nucleotide sequence ID" value="XM_016635433.1"/>
</dbReference>